<dbReference type="InterPro" id="IPR029058">
    <property type="entry name" value="AB_hydrolase_fold"/>
</dbReference>
<dbReference type="HOGENOM" id="CLU_036837_0_0_1"/>
<protein>
    <submittedName>
        <fullName evidence="2">Putative toxin biosynthesis protein</fullName>
    </submittedName>
</protein>
<organism evidence="2 3">
    <name type="scientific">Aspergillus ruber (strain CBS 135680)</name>
    <dbReference type="NCBI Taxonomy" id="1388766"/>
    <lineage>
        <taxon>Eukaryota</taxon>
        <taxon>Fungi</taxon>
        <taxon>Dikarya</taxon>
        <taxon>Ascomycota</taxon>
        <taxon>Pezizomycotina</taxon>
        <taxon>Eurotiomycetes</taxon>
        <taxon>Eurotiomycetidae</taxon>
        <taxon>Eurotiales</taxon>
        <taxon>Aspergillaceae</taxon>
        <taxon>Aspergillus</taxon>
        <taxon>Aspergillus subgen. Aspergillus</taxon>
    </lineage>
</organism>
<dbReference type="ESTHER" id="9euro-a0a017s6r6">
    <property type="family name" value="MpaH"/>
</dbReference>
<feature type="domain" description="AB hydrolase-1" evidence="1">
    <location>
        <begin position="84"/>
        <end position="242"/>
    </location>
</feature>
<dbReference type="Pfam" id="PF12697">
    <property type="entry name" value="Abhydrolase_6"/>
    <property type="match status" value="1"/>
</dbReference>
<dbReference type="SUPFAM" id="SSF53474">
    <property type="entry name" value="alpha/beta-Hydrolases"/>
    <property type="match status" value="1"/>
</dbReference>
<dbReference type="Gene3D" id="3.40.50.1820">
    <property type="entry name" value="alpha/beta hydrolase"/>
    <property type="match status" value="1"/>
</dbReference>
<evidence type="ECO:0000313" key="2">
    <source>
        <dbReference type="EMBL" id="EYE92728.1"/>
    </source>
</evidence>
<dbReference type="InterPro" id="IPR000073">
    <property type="entry name" value="AB_hydrolase_1"/>
</dbReference>
<dbReference type="AlphaFoldDB" id="A0A017S6R6"/>
<dbReference type="RefSeq" id="XP_040636416.1">
    <property type="nucleotide sequence ID" value="XM_040784745.1"/>
</dbReference>
<name>A0A017S6R6_ASPRC</name>
<dbReference type="GeneID" id="63699869"/>
<sequence>MATSGPFSIVEHVVPGEHIREYPAATANEQEETLYLAVKQYIPLDNPNPQPGDVTIIGAHANGFPKELYEPLWEEIYIRSKASGFRIRSIWIADVAHQGRSSVVNEDRLGNDPSWFDHPRDLLHFINLKRDEMPRPLVGIGHSMGGAHLAQLSLIHPRLFHTLILLDPVIQRQSSTLEPPSSQPTQPTSLIAKTTQLSTYRRDIWPSRKAAAESYKKSPFYQAWDPRVLDRWMKYGLRDLPTAIHPLDESQLKGEDAKDRYENHPVTLTSTLHQEVFTFSRPNYDRPPGTNIPVNKVTHPDLDPKSLDVYPFYRPESRWIFAQLPHLRPSVLYIFGSQSDISLPEVNAEKIATTGAGIGGSGGAQAGRVRNVILDKIGHLVAQEAPIQCAEAGSTWLGQELQRWQDEDQAFKAGWSKKSKIQKVTIDERWKEHVPPPVRKPKKTSSKL</sequence>
<gene>
    <name evidence="2" type="ORF">EURHEDRAFT_461730</name>
</gene>
<evidence type="ECO:0000313" key="3">
    <source>
        <dbReference type="Proteomes" id="UP000019804"/>
    </source>
</evidence>
<accession>A0A017S6R6</accession>
<dbReference type="EMBL" id="KK088435">
    <property type="protein sequence ID" value="EYE92728.1"/>
    <property type="molecule type" value="Genomic_DNA"/>
</dbReference>
<dbReference type="OrthoDB" id="94039at2759"/>
<dbReference type="STRING" id="1388766.A0A017S6R6"/>
<reference evidence="3" key="1">
    <citation type="journal article" date="2014" name="Nat. Commun.">
        <title>Genomic adaptations of the halophilic Dead Sea filamentous fungus Eurotium rubrum.</title>
        <authorList>
            <person name="Kis-Papo T."/>
            <person name="Weig A.R."/>
            <person name="Riley R."/>
            <person name="Persoh D."/>
            <person name="Salamov A."/>
            <person name="Sun H."/>
            <person name="Lipzen A."/>
            <person name="Wasser S.P."/>
            <person name="Rambold G."/>
            <person name="Grigoriev I.V."/>
            <person name="Nevo E."/>
        </authorList>
    </citation>
    <scope>NUCLEOTIDE SEQUENCE [LARGE SCALE GENOMIC DNA]</scope>
    <source>
        <strain evidence="3">CBS 135680</strain>
    </source>
</reference>
<proteinExistence type="predicted"/>
<evidence type="ECO:0000259" key="1">
    <source>
        <dbReference type="Pfam" id="PF12697"/>
    </source>
</evidence>
<keyword evidence="3" id="KW-1185">Reference proteome</keyword>
<dbReference type="Proteomes" id="UP000019804">
    <property type="component" value="Unassembled WGS sequence"/>
</dbReference>